<keyword evidence="1" id="KW-0560">Oxidoreductase</keyword>
<dbReference type="Pfam" id="PF19112">
    <property type="entry name" value="VanA_C"/>
    <property type="match status" value="1"/>
</dbReference>
<dbReference type="Proteomes" id="UP000289555">
    <property type="component" value="Chromosome"/>
</dbReference>
<organism evidence="4 5">
    <name type="scientific">Vreelandella olivaria</name>
    <dbReference type="NCBI Taxonomy" id="390919"/>
    <lineage>
        <taxon>Bacteria</taxon>
        <taxon>Pseudomonadati</taxon>
        <taxon>Pseudomonadota</taxon>
        <taxon>Gammaproteobacteria</taxon>
        <taxon>Oceanospirillales</taxon>
        <taxon>Halomonadaceae</taxon>
        <taxon>Vreelandella</taxon>
    </lineage>
</organism>
<dbReference type="Gene3D" id="3.90.380.10">
    <property type="entry name" value="Naphthalene 1,2-dioxygenase Alpha Subunit, Chain A, domain 1"/>
    <property type="match status" value="1"/>
</dbReference>
<keyword evidence="5" id="KW-1185">Reference proteome</keyword>
<evidence type="ECO:0000313" key="4">
    <source>
        <dbReference type="EMBL" id="BBI54690.1"/>
    </source>
</evidence>
<sequence length="88" mass="9694">MHASSIGQPEIEEAAPETTVNGDEVVTSREMENIPAPPFWQAALRGNGLADDVPVDRWQICRFTPPAMCTSTSVWLTQAMAALKHQRM</sequence>
<proteinExistence type="predicted"/>
<evidence type="ECO:0000256" key="2">
    <source>
        <dbReference type="SAM" id="MobiDB-lite"/>
    </source>
</evidence>
<evidence type="ECO:0000259" key="3">
    <source>
        <dbReference type="Pfam" id="PF19112"/>
    </source>
</evidence>
<feature type="region of interest" description="Disordered" evidence="2">
    <location>
        <begin position="1"/>
        <end position="21"/>
    </location>
</feature>
<evidence type="ECO:0000313" key="5">
    <source>
        <dbReference type="Proteomes" id="UP000289555"/>
    </source>
</evidence>
<dbReference type="EMBL" id="AP019416">
    <property type="protein sequence ID" value="BBI54690.1"/>
    <property type="molecule type" value="Genomic_DNA"/>
</dbReference>
<name>A0ABM7GV91_9GAMM</name>
<reference evidence="5" key="1">
    <citation type="journal article" date="2019" name="Microbiol. Resour. Announc.">
        <title>Complete Genome Sequence of Halomonas olivaria, a Moderately Halophilic Bacterium Isolated from Olive Processing Effluents, Obtained by Nanopore Sequencing.</title>
        <authorList>
            <person name="Nagata S."/>
            <person name="Ii K.M."/>
            <person name="Tsukimi T."/>
            <person name="Miura M.C."/>
            <person name="Galipon J."/>
            <person name="Arakawa K."/>
        </authorList>
    </citation>
    <scope>NUCLEOTIDE SEQUENCE [LARGE SCALE GENOMIC DNA]</scope>
    <source>
        <strain evidence="5">TYRC17</strain>
    </source>
</reference>
<dbReference type="InterPro" id="IPR044043">
    <property type="entry name" value="VanA_C_cat"/>
</dbReference>
<gene>
    <name evidence="4" type="ORF">HORIV_71110</name>
</gene>
<feature type="domain" description="Vanillate O-demethylase oxygenase-like C-terminal catalytic" evidence="3">
    <location>
        <begin position="1"/>
        <end position="72"/>
    </location>
</feature>
<protein>
    <recommendedName>
        <fullName evidence="3">Vanillate O-demethylase oxygenase-like C-terminal catalytic domain-containing protein</fullName>
    </recommendedName>
</protein>
<dbReference type="SUPFAM" id="SSF55961">
    <property type="entry name" value="Bet v1-like"/>
    <property type="match status" value="1"/>
</dbReference>
<accession>A0ABM7GV91</accession>
<evidence type="ECO:0000256" key="1">
    <source>
        <dbReference type="ARBA" id="ARBA00023002"/>
    </source>
</evidence>